<name>A0A8J4PN02_9MYCE</name>
<dbReference type="CDD" id="cd17951">
    <property type="entry name" value="DEADc_DDX41"/>
    <property type="match status" value="1"/>
</dbReference>
<feature type="short sequence motif" description="Q motif" evidence="12">
    <location>
        <begin position="183"/>
        <end position="211"/>
    </location>
</feature>
<dbReference type="FunFam" id="3.40.50.300:FF:000657">
    <property type="entry name" value="Probable ATP-dependent RNA helicase DDX41"/>
    <property type="match status" value="1"/>
</dbReference>
<dbReference type="AlphaFoldDB" id="A0A8J4PN02"/>
<dbReference type="InterPro" id="IPR014001">
    <property type="entry name" value="Helicase_ATP-bd"/>
</dbReference>
<comment type="caution">
    <text evidence="17">The sequence shown here is derived from an EMBL/GenBank/DDBJ whole genome shotgun (WGS) entry which is preliminary data.</text>
</comment>
<evidence type="ECO:0000313" key="17">
    <source>
        <dbReference type="EMBL" id="KAF2070133.1"/>
    </source>
</evidence>
<keyword evidence="8" id="KW-0067">ATP-binding</keyword>
<evidence type="ECO:0000259" key="16">
    <source>
        <dbReference type="PROSITE" id="PS51195"/>
    </source>
</evidence>
<dbReference type="GO" id="GO:0003723">
    <property type="term" value="F:RNA binding"/>
    <property type="evidence" value="ECO:0007669"/>
    <property type="project" value="UniProtKB-KW"/>
</dbReference>
<dbReference type="GO" id="GO:0005524">
    <property type="term" value="F:ATP binding"/>
    <property type="evidence" value="ECO:0007669"/>
    <property type="project" value="UniProtKB-KW"/>
</dbReference>
<evidence type="ECO:0000313" key="18">
    <source>
        <dbReference type="Proteomes" id="UP000695562"/>
    </source>
</evidence>
<evidence type="ECO:0000256" key="2">
    <source>
        <dbReference type="ARBA" id="ARBA00022723"/>
    </source>
</evidence>
<evidence type="ECO:0000256" key="11">
    <source>
        <dbReference type="ARBA" id="ARBA00047984"/>
    </source>
</evidence>
<dbReference type="InterPro" id="IPR044113">
    <property type="entry name" value="DEADc_DDX41"/>
</dbReference>
<dbReference type="PROSITE" id="PS51192">
    <property type="entry name" value="HELICASE_ATP_BIND_1"/>
    <property type="match status" value="1"/>
</dbReference>
<evidence type="ECO:0000256" key="5">
    <source>
        <dbReference type="ARBA" id="ARBA00022801"/>
    </source>
</evidence>
<dbReference type="Proteomes" id="UP000695562">
    <property type="component" value="Unassembled WGS sequence"/>
</dbReference>
<accession>A0A8J4PN02</accession>
<feature type="compositionally biased region" description="Polar residues" evidence="13">
    <location>
        <begin position="1"/>
        <end position="10"/>
    </location>
</feature>
<evidence type="ECO:0000256" key="6">
    <source>
        <dbReference type="ARBA" id="ARBA00022806"/>
    </source>
</evidence>
<comment type="catalytic activity">
    <reaction evidence="11">
        <text>ATP + H2O = ADP + phosphate + H(+)</text>
        <dbReference type="Rhea" id="RHEA:13065"/>
        <dbReference type="ChEBI" id="CHEBI:15377"/>
        <dbReference type="ChEBI" id="CHEBI:15378"/>
        <dbReference type="ChEBI" id="CHEBI:30616"/>
        <dbReference type="ChEBI" id="CHEBI:43474"/>
        <dbReference type="ChEBI" id="CHEBI:456216"/>
        <dbReference type="EC" id="3.6.4.13"/>
    </reaction>
</comment>
<feature type="region of interest" description="Disordered" evidence="13">
    <location>
        <begin position="1"/>
        <end position="26"/>
    </location>
</feature>
<reference evidence="17" key="1">
    <citation type="submission" date="2020-01" db="EMBL/GenBank/DDBJ databases">
        <title>Development of genomics and gene disruption for Polysphondylium violaceum indicates a role for the polyketide synthase stlB in stalk morphogenesis.</title>
        <authorList>
            <person name="Narita B."/>
            <person name="Kawabe Y."/>
            <person name="Kin K."/>
            <person name="Saito T."/>
            <person name="Gibbs R."/>
            <person name="Kuspa A."/>
            <person name="Muzny D."/>
            <person name="Queller D."/>
            <person name="Richards S."/>
            <person name="Strassman J."/>
            <person name="Sucgang R."/>
            <person name="Worley K."/>
            <person name="Schaap P."/>
        </authorList>
    </citation>
    <scope>NUCLEOTIDE SEQUENCE</scope>
    <source>
        <strain evidence="17">QSvi11</strain>
    </source>
</reference>
<dbReference type="SMART" id="SM00487">
    <property type="entry name" value="DEXDc"/>
    <property type="match status" value="1"/>
</dbReference>
<evidence type="ECO:0000256" key="1">
    <source>
        <dbReference type="ARBA" id="ARBA00012552"/>
    </source>
</evidence>
<dbReference type="GO" id="GO:0000398">
    <property type="term" value="P:mRNA splicing, via spliceosome"/>
    <property type="evidence" value="ECO:0007669"/>
    <property type="project" value="InterPro"/>
</dbReference>
<keyword evidence="5" id="KW-0378">Hydrolase</keyword>
<protein>
    <recommendedName>
        <fullName evidence="1">RNA helicase</fullName>
        <ecNumber evidence="1">3.6.4.13</ecNumber>
    </recommendedName>
</protein>
<evidence type="ECO:0000256" key="7">
    <source>
        <dbReference type="ARBA" id="ARBA00022833"/>
    </source>
</evidence>
<dbReference type="SMART" id="SM00490">
    <property type="entry name" value="HELICc"/>
    <property type="match status" value="1"/>
</dbReference>
<dbReference type="GO" id="GO:0005737">
    <property type="term" value="C:cytoplasm"/>
    <property type="evidence" value="ECO:0007669"/>
    <property type="project" value="UniProtKB-ARBA"/>
</dbReference>
<dbReference type="PANTHER" id="PTHR47958">
    <property type="entry name" value="ATP-DEPENDENT RNA HELICASE DBP3"/>
    <property type="match status" value="1"/>
</dbReference>
<dbReference type="InterPro" id="IPR027417">
    <property type="entry name" value="P-loop_NTPase"/>
</dbReference>
<evidence type="ECO:0000256" key="8">
    <source>
        <dbReference type="ARBA" id="ARBA00022840"/>
    </source>
</evidence>
<dbReference type="CDD" id="cd18787">
    <property type="entry name" value="SF2_C_DEAD"/>
    <property type="match status" value="1"/>
</dbReference>
<dbReference type="GO" id="GO:0005634">
    <property type="term" value="C:nucleus"/>
    <property type="evidence" value="ECO:0007669"/>
    <property type="project" value="UniProtKB-ARBA"/>
</dbReference>
<feature type="compositionally biased region" description="Basic and acidic residues" evidence="13">
    <location>
        <begin position="45"/>
        <end position="58"/>
    </location>
</feature>
<proteinExistence type="inferred from homology"/>
<feature type="domain" description="Helicase ATP-binding" evidence="14">
    <location>
        <begin position="214"/>
        <end position="398"/>
    </location>
</feature>
<keyword evidence="9" id="KW-0694">RNA-binding</keyword>
<organism evidence="17 18">
    <name type="scientific">Polysphondylium violaceum</name>
    <dbReference type="NCBI Taxonomy" id="133409"/>
    <lineage>
        <taxon>Eukaryota</taxon>
        <taxon>Amoebozoa</taxon>
        <taxon>Evosea</taxon>
        <taxon>Eumycetozoa</taxon>
        <taxon>Dictyostelia</taxon>
        <taxon>Dictyosteliales</taxon>
        <taxon>Dictyosteliaceae</taxon>
        <taxon>Polysphondylium</taxon>
    </lineage>
</organism>
<keyword evidence="18" id="KW-1185">Reference proteome</keyword>
<dbReference type="PROSITE" id="PS51194">
    <property type="entry name" value="HELICASE_CTER"/>
    <property type="match status" value="1"/>
</dbReference>
<feature type="region of interest" description="Disordered" evidence="13">
    <location>
        <begin position="45"/>
        <end position="66"/>
    </location>
</feature>
<dbReference type="InterPro" id="IPR001650">
    <property type="entry name" value="Helicase_C-like"/>
</dbReference>
<evidence type="ECO:0000256" key="9">
    <source>
        <dbReference type="ARBA" id="ARBA00022884"/>
    </source>
</evidence>
<evidence type="ECO:0000256" key="10">
    <source>
        <dbReference type="ARBA" id="ARBA00023594"/>
    </source>
</evidence>
<keyword evidence="6" id="KW-0347">Helicase</keyword>
<feature type="domain" description="DEAD-box RNA helicase Q" evidence="16">
    <location>
        <begin position="183"/>
        <end position="211"/>
    </location>
</feature>
<dbReference type="Gene3D" id="3.40.50.300">
    <property type="entry name" value="P-loop containing nucleotide triphosphate hydrolases"/>
    <property type="match status" value="2"/>
</dbReference>
<dbReference type="GO" id="GO:0003724">
    <property type="term" value="F:RNA helicase activity"/>
    <property type="evidence" value="ECO:0007669"/>
    <property type="project" value="UniProtKB-EC"/>
</dbReference>
<keyword evidence="4" id="KW-0863">Zinc-finger</keyword>
<dbReference type="EMBL" id="AJWJ01000536">
    <property type="protein sequence ID" value="KAF2070133.1"/>
    <property type="molecule type" value="Genomic_DNA"/>
</dbReference>
<gene>
    <name evidence="17" type="ORF">CYY_008546</name>
</gene>
<dbReference type="PROSITE" id="PS51195">
    <property type="entry name" value="Q_MOTIF"/>
    <property type="match status" value="1"/>
</dbReference>
<dbReference type="FunFam" id="3.40.50.300:FF:000449">
    <property type="entry name" value="Probable ATP-dependent RNA helicase DDX41"/>
    <property type="match status" value="1"/>
</dbReference>
<dbReference type="OrthoDB" id="196131at2759"/>
<evidence type="ECO:0000259" key="15">
    <source>
        <dbReference type="PROSITE" id="PS51194"/>
    </source>
</evidence>
<dbReference type="GO" id="GO:0016787">
    <property type="term" value="F:hydrolase activity"/>
    <property type="evidence" value="ECO:0007669"/>
    <property type="project" value="UniProtKB-KW"/>
</dbReference>
<keyword evidence="3" id="KW-0547">Nucleotide-binding</keyword>
<dbReference type="InterPro" id="IPR011545">
    <property type="entry name" value="DEAD/DEAH_box_helicase_dom"/>
</dbReference>
<evidence type="ECO:0000256" key="12">
    <source>
        <dbReference type="PROSITE-ProRule" id="PRU00552"/>
    </source>
</evidence>
<evidence type="ECO:0000256" key="4">
    <source>
        <dbReference type="ARBA" id="ARBA00022771"/>
    </source>
</evidence>
<dbReference type="Pfam" id="PF00270">
    <property type="entry name" value="DEAD"/>
    <property type="match status" value="1"/>
</dbReference>
<dbReference type="Pfam" id="PF00271">
    <property type="entry name" value="Helicase_C"/>
    <property type="match status" value="1"/>
</dbReference>
<dbReference type="GO" id="GO:0008270">
    <property type="term" value="F:zinc ion binding"/>
    <property type="evidence" value="ECO:0007669"/>
    <property type="project" value="UniProtKB-KW"/>
</dbReference>
<evidence type="ECO:0000256" key="3">
    <source>
        <dbReference type="ARBA" id="ARBA00022741"/>
    </source>
</evidence>
<keyword evidence="2" id="KW-0479">Metal-binding</keyword>
<keyword evidence="7" id="KW-0862">Zinc</keyword>
<feature type="domain" description="Helicase C-terminal" evidence="15">
    <location>
        <begin position="409"/>
        <end position="570"/>
    </location>
</feature>
<dbReference type="SUPFAM" id="SSF52540">
    <property type="entry name" value="P-loop containing nucleoside triphosphate hydrolases"/>
    <property type="match status" value="1"/>
</dbReference>
<dbReference type="EC" id="3.6.4.13" evidence="1"/>
<evidence type="ECO:0000256" key="13">
    <source>
        <dbReference type="SAM" id="MobiDB-lite"/>
    </source>
</evidence>
<comment type="similarity">
    <text evidence="10">Belongs to the DEAD box helicase family. DDX41 subfamily.</text>
</comment>
<sequence length="630" mass="71474">MSAVNSNSNSSKRDNEQDDNDNEVIEKWVPLKERKLNKLNKFADIKVHRDSGHRDHQQQQEQQNDLEEAKLQPQFSLIDQKLELIKTKQMEDQQKQDGHVVVPPSEEELRILREEQDILKNLKSFKPLISVKERAQDTVYTEPIKTSWTPPTYIRNRTDEENAKLRNQLHILVQGDHVPPPITSFQEMKIPYTIVDVLKKKGIKKPTPIQIQGLPVILSGRDMIGIAFTGSGKTLVFTLPMVLFSLEEEKKLPIIQGEGPFGLLVCPSRELARQTYELVNELSAALEKQGHPKLNALLAIGGIDMKEQDHVFRKGIHMVIATPGRLLDLLTKKKINLNLCKYLGLDEADRLIDLGFEDDIRQVLGYFNGQRQTLLFSATMPKKIQDFARSALVSPVEVNVGRAGAANQDITQHVEFIKQEAKIVYLLECLQKTPPPVLIFSENKKDVDDIYEYLLLKHVEAVSIHGDKTQEEREQAIRLFKEGKKDVLVATDVASKGLDFPAIQHVINFDMPKEIENYIHRIGRTGRRGKKGVATTFVNTSNNTESVLLDLKYLLIESKQVVPQALLEIPDDNQLLQKLQDRIDSATPYDETKPCEYCDGRGHRLINCPKLKKQVTGPKRDTLGGAGGDW</sequence>
<dbReference type="InterPro" id="IPR014014">
    <property type="entry name" value="RNA_helicase_DEAD_Q_motif"/>
</dbReference>
<evidence type="ECO:0000259" key="14">
    <source>
        <dbReference type="PROSITE" id="PS51192"/>
    </source>
</evidence>